<protein>
    <submittedName>
        <fullName evidence="1">Uncharacterized protein</fullName>
    </submittedName>
</protein>
<proteinExistence type="predicted"/>
<evidence type="ECO:0000313" key="1">
    <source>
        <dbReference type="EMBL" id="AKL98215.1"/>
    </source>
</evidence>
<dbReference type="AlphaFoldDB" id="A0A0G3WJZ4"/>
<dbReference type="RefSeq" id="WP_052570758.1">
    <property type="nucleotide sequence ID" value="NZ_CP009498.1"/>
</dbReference>
<name>A0A0G3WJZ4_9BACT</name>
<reference evidence="1 2" key="1">
    <citation type="submission" date="2014-09" db="EMBL/GenBank/DDBJ databases">
        <title>Complete genome sequence of Endomicrobium proavitum.</title>
        <authorList>
            <person name="Zheng H."/>
        </authorList>
    </citation>
    <scope>NUCLEOTIDE SEQUENCE [LARGE SCALE GENOMIC DNA]</scope>
    <source>
        <strain evidence="1 2">Rsa215</strain>
    </source>
</reference>
<dbReference type="EMBL" id="CP009498">
    <property type="protein sequence ID" value="AKL98215.1"/>
    <property type="molecule type" value="Genomic_DNA"/>
</dbReference>
<dbReference type="STRING" id="1408281.Epro_0836"/>
<dbReference type="KEGG" id="epo:Epro_0836"/>
<organism evidence="1 2">
    <name type="scientific">Endomicrobium proavitum</name>
    <dbReference type="NCBI Taxonomy" id="1408281"/>
    <lineage>
        <taxon>Bacteria</taxon>
        <taxon>Pseudomonadati</taxon>
        <taxon>Elusimicrobiota</taxon>
        <taxon>Endomicrobiia</taxon>
        <taxon>Endomicrobiales</taxon>
        <taxon>Endomicrobiaceae</taxon>
        <taxon>Endomicrobium</taxon>
    </lineage>
</organism>
<keyword evidence="2" id="KW-1185">Reference proteome</keyword>
<accession>A0A0G3WJZ4</accession>
<dbReference type="Proteomes" id="UP000035337">
    <property type="component" value="Chromosome"/>
</dbReference>
<gene>
    <name evidence="1" type="ORF">Epro_0836</name>
</gene>
<sequence length="289" mass="32749">MTPKMICLYSSNTSNNTLLKENTQKANQVKLEDKSYSTQVKWVGIGRYKVLGAKKDGDVNVYNEYNKIIGQTPFDDEFVKHDSTNRDLGAAIGATIFLDNILVIGDYNISLGNDKTALINDNVEQAKGDFGGITLWESRSGGKHDIKQYLGDYNGYLYNGKIVSGRGLGNILFGRHIENINFSNRSLELGAGVYHQYSNYPNINIKEYRSLNDGLRNLGETDEAFNHILLGVAEQQQKNKVEEQRKIQEQAKQEILRQVELNAQNQKILEKGQSMRLQIYDMNKPLFIK</sequence>
<evidence type="ECO:0000313" key="2">
    <source>
        <dbReference type="Proteomes" id="UP000035337"/>
    </source>
</evidence>